<evidence type="ECO:0000313" key="2">
    <source>
        <dbReference type="EMBL" id="ACG43780.1"/>
    </source>
</evidence>
<dbReference type="PANTHER" id="PTHR36387">
    <property type="entry name" value="UDP-N-ACETYLMURAMOYL-L-ALANYL-D-GLUTAMATE-2, 6-DIAMINOPIMELATE LIGASE"/>
    <property type="match status" value="1"/>
</dbReference>
<dbReference type="AlphaFoldDB" id="B6U347"/>
<reference evidence="2" key="1">
    <citation type="journal article" date="2009" name="Plant Mol. Biol.">
        <title>Insights into corn genes derived from large-scale cDNA sequencing.</title>
        <authorList>
            <person name="Alexandrov N.N."/>
            <person name="Brover V.V."/>
            <person name="Freidin S."/>
            <person name="Troukhan M.E."/>
            <person name="Tatarinova T.V."/>
            <person name="Zhang H."/>
            <person name="Swaller T.J."/>
            <person name="Lu Y.P."/>
            <person name="Bouck J."/>
            <person name="Flavell R.B."/>
            <person name="Feldmann K.A."/>
        </authorList>
    </citation>
    <scope>NUCLEOTIDE SEQUENCE</scope>
</reference>
<sequence length="67" mass="7472">MDSGSDSDGAPEELTAVQGVEKHEEISQVEKDSAIRCVSYAYFTAELTGWTWALCCPMCYVELFLFL</sequence>
<feature type="region of interest" description="Disordered" evidence="1">
    <location>
        <begin position="1"/>
        <end position="25"/>
    </location>
</feature>
<accession>B6U347</accession>
<proteinExistence type="evidence at transcript level"/>
<dbReference type="EMBL" id="EU971662">
    <property type="protein sequence ID" value="ACG43780.1"/>
    <property type="molecule type" value="mRNA"/>
</dbReference>
<protein>
    <submittedName>
        <fullName evidence="2">Uncharacterized protein</fullName>
    </submittedName>
</protein>
<organism evidence="2">
    <name type="scientific">Zea mays</name>
    <name type="common">Maize</name>
    <dbReference type="NCBI Taxonomy" id="4577"/>
    <lineage>
        <taxon>Eukaryota</taxon>
        <taxon>Viridiplantae</taxon>
        <taxon>Streptophyta</taxon>
        <taxon>Embryophyta</taxon>
        <taxon>Tracheophyta</taxon>
        <taxon>Spermatophyta</taxon>
        <taxon>Magnoliopsida</taxon>
        <taxon>Liliopsida</taxon>
        <taxon>Poales</taxon>
        <taxon>Poaceae</taxon>
        <taxon>PACMAD clade</taxon>
        <taxon>Panicoideae</taxon>
        <taxon>Andropogonodae</taxon>
        <taxon>Andropogoneae</taxon>
        <taxon>Tripsacinae</taxon>
        <taxon>Zea</taxon>
    </lineage>
</organism>
<evidence type="ECO:0000256" key="1">
    <source>
        <dbReference type="SAM" id="MobiDB-lite"/>
    </source>
</evidence>
<dbReference type="PANTHER" id="PTHR36387:SF2">
    <property type="entry name" value="UDP-N-ACETYLMURAMOYL-L-ALANYL-D-GLUTAMATE-2, 6-DIAMINOPIMELATE LIGASE"/>
    <property type="match status" value="1"/>
</dbReference>
<name>B6U347_MAIZE</name>